<feature type="domain" description="S-adenosyl-l-methionine hydroxide adenosyltransferase C-terminal" evidence="4">
    <location>
        <begin position="188"/>
        <end position="274"/>
    </location>
</feature>
<dbReference type="PANTHER" id="PTHR35092">
    <property type="entry name" value="CHLORINASE MJ1651"/>
    <property type="match status" value="1"/>
</dbReference>
<gene>
    <name evidence="5" type="ORF">B5E75_07400</name>
</gene>
<evidence type="ECO:0000259" key="3">
    <source>
        <dbReference type="Pfam" id="PF01887"/>
    </source>
</evidence>
<evidence type="ECO:0000256" key="2">
    <source>
        <dbReference type="ARBA" id="ARBA00024035"/>
    </source>
</evidence>
<dbReference type="InterPro" id="IPR046470">
    <property type="entry name" value="SAM_HAT_C"/>
</dbReference>
<dbReference type="OrthoDB" id="9792195at2"/>
<dbReference type="Pfam" id="PF01887">
    <property type="entry name" value="SAM_HAT_N"/>
    <property type="match status" value="1"/>
</dbReference>
<keyword evidence="1" id="KW-0949">S-adenosyl-L-methionine</keyword>
<comment type="similarity">
    <text evidence="2">Belongs to the SAM hydrolase / SAM-dependent halogenase family.</text>
</comment>
<feature type="domain" description="S-adenosyl-l-methionine hydroxide adenosyltransferase N-terminal" evidence="3">
    <location>
        <begin position="5"/>
        <end position="154"/>
    </location>
</feature>
<dbReference type="InterPro" id="IPR023228">
    <property type="entry name" value="SAM_OH_AdoTrfase_N_sf"/>
</dbReference>
<evidence type="ECO:0000259" key="4">
    <source>
        <dbReference type="Pfam" id="PF20257"/>
    </source>
</evidence>
<dbReference type="InterPro" id="IPR002747">
    <property type="entry name" value="SAM_OH_AdoTrfase"/>
</dbReference>
<dbReference type="Pfam" id="PF20257">
    <property type="entry name" value="SAM_HAT_C"/>
    <property type="match status" value="1"/>
</dbReference>
<dbReference type="EMBL" id="NFLJ01000018">
    <property type="protein sequence ID" value="OUQ34294.1"/>
    <property type="molecule type" value="Genomic_DNA"/>
</dbReference>
<evidence type="ECO:0008006" key="7">
    <source>
        <dbReference type="Google" id="ProtNLM"/>
    </source>
</evidence>
<dbReference type="Proteomes" id="UP000195305">
    <property type="component" value="Unassembled WGS sequence"/>
</dbReference>
<accession>A0A1Y4SWL8</accession>
<evidence type="ECO:0000313" key="6">
    <source>
        <dbReference type="Proteomes" id="UP000195305"/>
    </source>
</evidence>
<dbReference type="Gene3D" id="2.40.30.90">
    <property type="entry name" value="Bacterial fluorinating enzyme like"/>
    <property type="match status" value="1"/>
</dbReference>
<dbReference type="Gene3D" id="3.40.50.10790">
    <property type="entry name" value="S-adenosyl-l-methionine hydroxide adenosyltransferase, N-terminal"/>
    <property type="match status" value="1"/>
</dbReference>
<dbReference type="InterPro" id="IPR046469">
    <property type="entry name" value="SAM_HAT_N"/>
</dbReference>
<dbReference type="SUPFAM" id="SSF102522">
    <property type="entry name" value="Bacterial fluorinating enzyme, N-terminal domain"/>
    <property type="match status" value="1"/>
</dbReference>
<dbReference type="SUPFAM" id="SSF101852">
    <property type="entry name" value="Bacterial fluorinating enzyme, C-terminal domain"/>
    <property type="match status" value="1"/>
</dbReference>
<organism evidence="5 6">
    <name type="scientific">Massilimicrobiota timonensis</name>
    <dbReference type="NCBI Taxonomy" id="1776392"/>
    <lineage>
        <taxon>Bacteria</taxon>
        <taxon>Bacillati</taxon>
        <taxon>Bacillota</taxon>
        <taxon>Erysipelotrichia</taxon>
        <taxon>Erysipelotrichales</taxon>
        <taxon>Erysipelotrichaceae</taxon>
        <taxon>Massilimicrobiota</taxon>
    </lineage>
</organism>
<keyword evidence="6" id="KW-1185">Reference proteome</keyword>
<dbReference type="PIRSF" id="PIRSF006779">
    <property type="entry name" value="UCP006779"/>
    <property type="match status" value="1"/>
</dbReference>
<evidence type="ECO:0000313" key="5">
    <source>
        <dbReference type="EMBL" id="OUQ34294.1"/>
    </source>
</evidence>
<dbReference type="InterPro" id="IPR023227">
    <property type="entry name" value="SAM_OH_AdoTrfase_C_sf"/>
</dbReference>
<proteinExistence type="inferred from homology"/>
<comment type="caution">
    <text evidence="5">The sequence shown here is derived from an EMBL/GenBank/DDBJ whole genome shotgun (WGS) entry which is preliminary data.</text>
</comment>
<evidence type="ECO:0000256" key="1">
    <source>
        <dbReference type="ARBA" id="ARBA00022691"/>
    </source>
</evidence>
<dbReference type="PANTHER" id="PTHR35092:SF1">
    <property type="entry name" value="CHLORINASE MJ1651"/>
    <property type="match status" value="1"/>
</dbReference>
<reference evidence="5 6" key="1">
    <citation type="journal article" date="2018" name="BMC Genomics">
        <title>Whole genome sequencing and function prediction of 133 gut anaerobes isolated from chicken caecum in pure cultures.</title>
        <authorList>
            <person name="Medvecky M."/>
            <person name="Cejkova D."/>
            <person name="Polansky O."/>
            <person name="Karasova D."/>
            <person name="Kubasova T."/>
            <person name="Cizek A."/>
            <person name="Rychlik I."/>
        </authorList>
    </citation>
    <scope>NUCLEOTIDE SEQUENCE [LARGE SCALE GENOMIC DNA]</scope>
    <source>
        <strain evidence="5 6">An13</strain>
    </source>
</reference>
<dbReference type="RefSeq" id="WP_087358116.1">
    <property type="nucleotide sequence ID" value="NZ_NFLJ01000018.1"/>
</dbReference>
<sequence length="282" mass="31629">MKPCIVWQTDFSLDWPFVATMKGVCKQVDASLECVDSTHTIEKFNVLEASQQLNYVEPFWPKGTVFVSVVDPGVGTPRKASVALLKDGNYVVTPDNGTLTHMYYNIGIEAIREIDETKNRYQGTESVSVFHGRDLFAYTAAKLASGQITFEEVGESYSLDDIVLLDYEYLKADVKNEDIQGIVSNVSDPFGSIVFNVLTEDFNRVGYHEGDYIHVVLENEQGVYFDETVPYAKSFGFVDIGQPVIFNSSSNYISIGLNQGSFKDVYQVKAGLQWKVQFHKVD</sequence>
<name>A0A1Y4SWL8_9FIRM</name>
<dbReference type="AlphaFoldDB" id="A0A1Y4SWL8"/>
<protein>
    <recommendedName>
        <fullName evidence="7">DNA-directed RNA polymerase subunit delta</fullName>
    </recommendedName>
</protein>